<accession>A0A085LQD8</accession>
<dbReference type="AlphaFoldDB" id="A0A085LQD8"/>
<feature type="region of interest" description="Disordered" evidence="4">
    <location>
        <begin position="315"/>
        <end position="343"/>
    </location>
</feature>
<feature type="compositionally biased region" description="Acidic residues" evidence="4">
    <location>
        <begin position="324"/>
        <end position="343"/>
    </location>
</feature>
<dbReference type="InterPro" id="IPR013932">
    <property type="entry name" value="TATA-bd_TIP120"/>
</dbReference>
<keyword evidence="7" id="KW-1185">Reference proteome</keyword>
<gene>
    <name evidence="6" type="ORF">M513_11953</name>
</gene>
<comment type="similarity">
    <text evidence="1">Belongs to the CAND family.</text>
</comment>
<evidence type="ECO:0000313" key="6">
    <source>
        <dbReference type="EMBL" id="KFD47184.1"/>
    </source>
</evidence>
<evidence type="ECO:0000313" key="7">
    <source>
        <dbReference type="Proteomes" id="UP000030764"/>
    </source>
</evidence>
<dbReference type="Gene3D" id="1.25.10.10">
    <property type="entry name" value="Leucine-rich Repeat Variant"/>
    <property type="match status" value="1"/>
</dbReference>
<keyword evidence="3" id="KW-0833">Ubl conjugation pathway</keyword>
<dbReference type="GO" id="GO:0010265">
    <property type="term" value="P:SCF complex assembly"/>
    <property type="evidence" value="ECO:0007669"/>
    <property type="project" value="InterPro"/>
</dbReference>
<sequence>MSMNSFYVARLLEKMSSADKDYRFMATSDLMSELEKDSIKLDDDNERRVVHAVLSLLDDKNSEVQNLAVRSMGRLVNKVKDSRAEQIVKSLCVGIKSEDYQHRDVHCVGLRNVITHLPSNSGPSVMNVCRLACPNLIDILRDENTIFEMQMECLDMLNIILTRFGTRLPEFHESVKQTVLSLMRNSRMAIRKRAIQVLCVLVNVSNKTVLESVGTLLVELLKDQSSLTTLRTYINCMGALSVAAGPRFAPYLTQVLPTVVRYCRMVEDDEIREACLQCFENVLFRCSAECTPCINDIVDLSLTYLSYDPNYHYSDDQDLKEDGDSSEMDVDYGSSEEEQEFSDDDDMSWKVRRAAAKCIGATITARRELLLRFCTDIAPLLIERLKEREEVVKDDIFATLIVLLKQCSFASSCATDAGDHGCNEVLNILQSLVPQMVRAVSKLLREKSPKTKKNCFALLTELVHVLPGVLTAHFRQLVPGLCGALEDRMSSSELKMDALQFLCDTIESHPLCVYDQYVGMLAEMLMQAVNDAFYKVSALSLAVLQVLMRSLRPYNVVTDLNWTVYAPVVTKVYAFVLVKLSATDVDQEIKERAITCAGVLLACFGDYLKDDLEPCLVILLERTKNEVTRLIAVRTLIAILESPVQISMNAILADLLECLSAYLKKNVRVLRTKTLHLLHLLIIRHKSSLDPVLLNDVVAKVPSLIGKNDLELSEQALLLVIDVLEIAPGVAVRNCEHILAAVISLLSVPLLYDLSLETVFTFFFTLCRALTKQSASSGFDQLKYALIKSLNGIEELSQAKYTCQNTARCFGAVVSAEPSKAPEVLEELLRNLDDRTNLNLRMFSLLAIGETIRVLPDLLNVINVETIFEQCFSDSEEIKTVASHALGRMAIANLSYFMPYILNRIATQPKQQYLFLQSLLEIVSSSKTCSSTSTFPDMVKPYCDQIWNVLVSHADSSEEGVRNLVAECLGKICVLDPYVFLPRLAELLGCSSNPLGRSTITVAVKFSILNLPSQFDNVFKGYVKQLFVTLNDVDLGVRRIALQTLNSALHNKTALMKDFVNNFAPAVYTETAVRQNLIREIEMGPFKQTVDDGLDLRNAAFACMNTLLSKCFDRLDTDEFIKYLENGLKDHHDIQILSYLMLIKVAALSPANILRRLENVVEPIKNACTSKVKANAVKQEYEKHDELRRYALKAFGALLNIPDADKHPSVCEVIGIIKGSHELSNLYKSARQDLIAEADDEKDQETRMEI</sequence>
<dbReference type="PANTHER" id="PTHR12696">
    <property type="entry name" value="TIP120"/>
    <property type="match status" value="1"/>
</dbReference>
<dbReference type="InterPro" id="IPR039852">
    <property type="entry name" value="CAND1/CAND2"/>
</dbReference>
<dbReference type="Proteomes" id="UP000030764">
    <property type="component" value="Unassembled WGS sequence"/>
</dbReference>
<dbReference type="Pfam" id="PF08623">
    <property type="entry name" value="TIP120"/>
    <property type="match status" value="1"/>
</dbReference>
<proteinExistence type="inferred from homology"/>
<feature type="domain" description="TATA-binding protein interacting (TIP20)" evidence="5">
    <location>
        <begin position="1056"/>
        <end position="1210"/>
    </location>
</feature>
<evidence type="ECO:0000256" key="4">
    <source>
        <dbReference type="SAM" id="MobiDB-lite"/>
    </source>
</evidence>
<dbReference type="InterPro" id="IPR011989">
    <property type="entry name" value="ARM-like"/>
</dbReference>
<evidence type="ECO:0000259" key="5">
    <source>
        <dbReference type="Pfam" id="PF08623"/>
    </source>
</evidence>
<keyword evidence="2" id="KW-0677">Repeat</keyword>
<dbReference type="InterPro" id="IPR016024">
    <property type="entry name" value="ARM-type_fold"/>
</dbReference>
<dbReference type="SUPFAM" id="SSF48371">
    <property type="entry name" value="ARM repeat"/>
    <property type="match status" value="1"/>
</dbReference>
<organism evidence="6 7">
    <name type="scientific">Trichuris suis</name>
    <name type="common">pig whipworm</name>
    <dbReference type="NCBI Taxonomy" id="68888"/>
    <lineage>
        <taxon>Eukaryota</taxon>
        <taxon>Metazoa</taxon>
        <taxon>Ecdysozoa</taxon>
        <taxon>Nematoda</taxon>
        <taxon>Enoplea</taxon>
        <taxon>Dorylaimia</taxon>
        <taxon>Trichinellida</taxon>
        <taxon>Trichuridae</taxon>
        <taxon>Trichuris</taxon>
    </lineage>
</organism>
<evidence type="ECO:0000256" key="3">
    <source>
        <dbReference type="ARBA" id="ARBA00022786"/>
    </source>
</evidence>
<reference evidence="6 7" key="1">
    <citation type="journal article" date="2014" name="Nat. Genet.">
        <title>Genome and transcriptome of the porcine whipworm Trichuris suis.</title>
        <authorList>
            <person name="Jex A.R."/>
            <person name="Nejsum P."/>
            <person name="Schwarz E.M."/>
            <person name="Hu L."/>
            <person name="Young N.D."/>
            <person name="Hall R.S."/>
            <person name="Korhonen P.K."/>
            <person name="Liao S."/>
            <person name="Thamsborg S."/>
            <person name="Xia J."/>
            <person name="Xu P."/>
            <person name="Wang S."/>
            <person name="Scheerlinck J.P."/>
            <person name="Hofmann A."/>
            <person name="Sternberg P.W."/>
            <person name="Wang J."/>
            <person name="Gasser R.B."/>
        </authorList>
    </citation>
    <scope>NUCLEOTIDE SEQUENCE [LARGE SCALE GENOMIC DNA]</scope>
    <source>
        <strain evidence="6">DCEP-RM93M</strain>
    </source>
</reference>
<protein>
    <recommendedName>
        <fullName evidence="5">TATA-binding protein interacting (TIP20) domain-containing protein</fullName>
    </recommendedName>
</protein>
<dbReference type="Pfam" id="PF25782">
    <property type="entry name" value="TPR_CAND1"/>
    <property type="match status" value="1"/>
</dbReference>
<name>A0A085LQD8_9BILA</name>
<dbReference type="EMBL" id="KL363337">
    <property type="protein sequence ID" value="KFD47184.1"/>
    <property type="molecule type" value="Genomic_DNA"/>
</dbReference>
<evidence type="ECO:0000256" key="2">
    <source>
        <dbReference type="ARBA" id="ARBA00022737"/>
    </source>
</evidence>
<evidence type="ECO:0000256" key="1">
    <source>
        <dbReference type="ARBA" id="ARBA00007657"/>
    </source>
</evidence>